<dbReference type="Gene3D" id="2.50.20.20">
    <property type="match status" value="1"/>
</dbReference>
<accession>A0ABV3STX6</accession>
<proteinExistence type="predicted"/>
<protein>
    <recommendedName>
        <fullName evidence="4">LppX_LprAFG lipoprotein</fullName>
    </recommendedName>
</protein>
<evidence type="ECO:0000313" key="3">
    <source>
        <dbReference type="Proteomes" id="UP001556631"/>
    </source>
</evidence>
<feature type="signal peptide" evidence="1">
    <location>
        <begin position="1"/>
        <end position="26"/>
    </location>
</feature>
<keyword evidence="3" id="KW-1185">Reference proteome</keyword>
<keyword evidence="1" id="KW-0732">Signal</keyword>
<gene>
    <name evidence="2" type="ORF">AB3X52_00315</name>
</gene>
<dbReference type="Proteomes" id="UP001556631">
    <property type="component" value="Unassembled WGS sequence"/>
</dbReference>
<dbReference type="RefSeq" id="WP_367990611.1">
    <property type="nucleotide sequence ID" value="NZ_JBFPJR010000001.1"/>
</dbReference>
<comment type="caution">
    <text evidence="2">The sequence shown here is derived from an EMBL/GenBank/DDBJ whole genome shotgun (WGS) entry which is preliminary data.</text>
</comment>
<dbReference type="EMBL" id="JBFPJR010000001">
    <property type="protein sequence ID" value="MEX0426045.1"/>
    <property type="molecule type" value="Genomic_DNA"/>
</dbReference>
<name>A0ABV3STX6_9ACTN</name>
<evidence type="ECO:0008006" key="4">
    <source>
        <dbReference type="Google" id="ProtNLM"/>
    </source>
</evidence>
<evidence type="ECO:0000256" key="1">
    <source>
        <dbReference type="SAM" id="SignalP"/>
    </source>
</evidence>
<dbReference type="PROSITE" id="PS51257">
    <property type="entry name" value="PROKAR_LIPOPROTEIN"/>
    <property type="match status" value="1"/>
</dbReference>
<feature type="chain" id="PRO_5045454286" description="LppX_LprAFG lipoprotein" evidence="1">
    <location>
        <begin position="27"/>
        <end position="250"/>
    </location>
</feature>
<reference evidence="2 3" key="1">
    <citation type="submission" date="2024-07" db="EMBL/GenBank/DDBJ databases">
        <authorList>
            <person name="Lee S."/>
            <person name="Kang M."/>
        </authorList>
    </citation>
    <scope>NUCLEOTIDE SEQUENCE [LARGE SCALE GENOMIC DNA]</scope>
    <source>
        <strain evidence="2 3">DS6</strain>
    </source>
</reference>
<evidence type="ECO:0000313" key="2">
    <source>
        <dbReference type="EMBL" id="MEX0426045.1"/>
    </source>
</evidence>
<organism evidence="2 3">
    <name type="scientific">Nocardioides eburneus</name>
    <dbReference type="NCBI Taxonomy" id="3231482"/>
    <lineage>
        <taxon>Bacteria</taxon>
        <taxon>Bacillati</taxon>
        <taxon>Actinomycetota</taxon>
        <taxon>Actinomycetes</taxon>
        <taxon>Propionibacteriales</taxon>
        <taxon>Nocardioidaceae</taxon>
        <taxon>Nocardioides</taxon>
    </lineage>
</organism>
<sequence length="250" mass="25886">MLRVSRTLAGCLVVTGLLLATSGCGGDDDSIGHAKDYAKTDGADIAKDARAAMGRLRTMHVAGTITQGGETIALDLSVSQDGSCAGTIGVGDGSIELRSAGGRAWYKADLAFWKAEVGSEAAEVAKAVGDRWVVLSGDLASLRSFCRIDSLTSQMLGAKASYESQGAAMVGTTPTARISIEQSSTGQNSTGQSDLHSTAYVKASDPHYVLRIVRGTGKAAGQVDFSAFDQKFTVEVPATKDIFNPETAGK</sequence>